<dbReference type="InterPro" id="IPR036938">
    <property type="entry name" value="PAP2/HPO_sf"/>
</dbReference>
<dbReference type="SMART" id="SM00014">
    <property type="entry name" value="acidPPc"/>
    <property type="match status" value="1"/>
</dbReference>
<feature type="transmembrane region" description="Helical" evidence="1">
    <location>
        <begin position="179"/>
        <end position="199"/>
    </location>
</feature>
<organism evidence="3">
    <name type="scientific">Triatoma infestans</name>
    <name type="common">Assassin bug</name>
    <dbReference type="NCBI Taxonomy" id="30076"/>
    <lineage>
        <taxon>Eukaryota</taxon>
        <taxon>Metazoa</taxon>
        <taxon>Ecdysozoa</taxon>
        <taxon>Arthropoda</taxon>
        <taxon>Hexapoda</taxon>
        <taxon>Insecta</taxon>
        <taxon>Pterygota</taxon>
        <taxon>Neoptera</taxon>
        <taxon>Paraneoptera</taxon>
        <taxon>Hemiptera</taxon>
        <taxon>Heteroptera</taxon>
        <taxon>Panheteroptera</taxon>
        <taxon>Cimicomorpha</taxon>
        <taxon>Reduviidae</taxon>
        <taxon>Triatominae</taxon>
        <taxon>Triatoma</taxon>
    </lineage>
</organism>
<keyword evidence="1" id="KW-1133">Transmembrane helix</keyword>
<feature type="non-terminal residue" evidence="3">
    <location>
        <position position="1"/>
    </location>
</feature>
<evidence type="ECO:0000313" key="3">
    <source>
        <dbReference type="EMBL" id="JAS00531.1"/>
    </source>
</evidence>
<dbReference type="PANTHER" id="PTHR14969:SF13">
    <property type="entry name" value="AT30094P"/>
    <property type="match status" value="1"/>
</dbReference>
<dbReference type="InterPro" id="IPR000326">
    <property type="entry name" value="PAP2/HPO"/>
</dbReference>
<dbReference type="GO" id="GO:0042392">
    <property type="term" value="F:sphingosine-1-phosphate phosphatase activity"/>
    <property type="evidence" value="ECO:0007669"/>
    <property type="project" value="TreeGrafter"/>
</dbReference>
<dbReference type="SUPFAM" id="SSF48317">
    <property type="entry name" value="Acid phosphatase/Vanadium-dependent haloperoxidase"/>
    <property type="match status" value="1"/>
</dbReference>
<feature type="transmembrane region" description="Helical" evidence="1">
    <location>
        <begin position="204"/>
        <end position="226"/>
    </location>
</feature>
<name>A0A170Z301_TRIIF</name>
<dbReference type="Pfam" id="PF01569">
    <property type="entry name" value="PAP2"/>
    <property type="match status" value="1"/>
</dbReference>
<feature type="transmembrane region" description="Helical" evidence="1">
    <location>
        <begin position="115"/>
        <end position="133"/>
    </location>
</feature>
<feature type="transmembrane region" description="Helical" evidence="1">
    <location>
        <begin position="82"/>
        <end position="103"/>
    </location>
</feature>
<accession>A0A170Z301</accession>
<dbReference type="PANTHER" id="PTHR14969">
    <property type="entry name" value="SPHINGOSINE-1-PHOSPHATE PHOSPHOHYDROLASE"/>
    <property type="match status" value="1"/>
</dbReference>
<evidence type="ECO:0000256" key="1">
    <source>
        <dbReference type="SAM" id="Phobius"/>
    </source>
</evidence>
<keyword evidence="1" id="KW-0812">Transmembrane</keyword>
<evidence type="ECO:0000259" key="2">
    <source>
        <dbReference type="SMART" id="SM00014"/>
    </source>
</evidence>
<dbReference type="EMBL" id="GEMB01002661">
    <property type="protein sequence ID" value="JAS00531.1"/>
    <property type="molecule type" value="Transcribed_RNA"/>
</dbReference>
<keyword evidence="1" id="KW-0472">Membrane</keyword>
<sequence length="258" mass="29084">EKHVSEPEGSNVCLGDTAIGKIINENCFDLKSVTMSKSDHKKRHVPKPLQTLLKLDASATTLFCKNVEKIISPVKCRKYYKVLEISCHALPWLALTLASMWILWSETLFQSQINFLLGLIIDIINISLLKAFIRRRRPAGDHSDMFLTVGPDQYSFPSGHVSRAVFVTCFFIHLYPSSFILHLLLISWALGIIFSRILLRRHHILDVVGGCILGLAEAWLLTVIWISKSTSLWIVSSLSDEATNLEGLQDQDVINDDL</sequence>
<dbReference type="AlphaFoldDB" id="A0A170Z301"/>
<dbReference type="CDD" id="cd03391">
    <property type="entry name" value="PAP2_containing_2_like"/>
    <property type="match status" value="1"/>
</dbReference>
<dbReference type="Gene3D" id="1.20.144.10">
    <property type="entry name" value="Phosphatidic acid phosphatase type 2/haloperoxidase"/>
    <property type="match status" value="1"/>
</dbReference>
<reference evidence="3" key="2">
    <citation type="journal article" date="2017" name="J. Med. Entomol.">
        <title>Transcriptome Analysis of the Triatoma infestans (Hemiptera: Reduviidae) Integument.</title>
        <authorList>
            <person name="Calderon-Fernandez G.M."/>
            <person name="Moriconi D.E."/>
            <person name="Dulbecco A.B."/>
            <person name="Juarez M.P."/>
        </authorList>
    </citation>
    <scope>NUCLEOTIDE SEQUENCE</scope>
    <source>
        <strain evidence="3">Int1</strain>
        <tissue evidence="3">Integument</tissue>
    </source>
</reference>
<protein>
    <submittedName>
        <fullName evidence="3">Presqualene diphosphate phosphatase</fullName>
    </submittedName>
</protein>
<reference evidence="3" key="1">
    <citation type="submission" date="2016-04" db="EMBL/GenBank/DDBJ databases">
        <authorList>
            <person name="Calderon-Fernandez G.M.Sr."/>
        </authorList>
    </citation>
    <scope>NUCLEOTIDE SEQUENCE</scope>
    <source>
        <strain evidence="3">Int1</strain>
        <tissue evidence="3">Integument</tissue>
    </source>
</reference>
<proteinExistence type="predicted"/>
<feature type="domain" description="Phosphatidic acid phosphatase type 2/haloperoxidase" evidence="2">
    <location>
        <begin position="112"/>
        <end position="222"/>
    </location>
</feature>